<proteinExistence type="predicted"/>
<reference evidence="3" key="1">
    <citation type="submission" date="2014-05" db="EMBL/GenBank/DDBJ databases">
        <title>The transcriptome of the halophilic microalga Tetraselmis sp. GSL018 isolated from the Great Salt Lake, Utah.</title>
        <authorList>
            <person name="Jinkerson R.E."/>
            <person name="D'Adamo S."/>
            <person name="Posewitz M.C."/>
        </authorList>
    </citation>
    <scope>NUCLEOTIDE SEQUENCE</scope>
    <source>
        <strain evidence="3">GSL018</strain>
    </source>
</reference>
<feature type="non-terminal residue" evidence="3">
    <location>
        <position position="1"/>
    </location>
</feature>
<feature type="transmembrane region" description="Helical" evidence="2">
    <location>
        <begin position="157"/>
        <end position="180"/>
    </location>
</feature>
<keyword evidence="2" id="KW-1133">Transmembrane helix</keyword>
<feature type="region of interest" description="Disordered" evidence="1">
    <location>
        <begin position="427"/>
        <end position="464"/>
    </location>
</feature>
<protein>
    <submittedName>
        <fullName evidence="3">Uncharacterized protein</fullName>
    </submittedName>
</protein>
<keyword evidence="2" id="KW-0472">Membrane</keyword>
<evidence type="ECO:0000256" key="1">
    <source>
        <dbReference type="SAM" id="MobiDB-lite"/>
    </source>
</evidence>
<feature type="transmembrane region" description="Helical" evidence="2">
    <location>
        <begin position="384"/>
        <end position="405"/>
    </location>
</feature>
<feature type="transmembrane region" description="Helical" evidence="2">
    <location>
        <begin position="200"/>
        <end position="222"/>
    </location>
</feature>
<dbReference type="AlphaFoldDB" id="A0A061SCH7"/>
<organism evidence="3">
    <name type="scientific">Tetraselmis sp. GSL018</name>
    <dbReference type="NCBI Taxonomy" id="582737"/>
    <lineage>
        <taxon>Eukaryota</taxon>
        <taxon>Viridiplantae</taxon>
        <taxon>Chlorophyta</taxon>
        <taxon>core chlorophytes</taxon>
        <taxon>Chlorodendrophyceae</taxon>
        <taxon>Chlorodendrales</taxon>
        <taxon>Chlorodendraceae</taxon>
        <taxon>Tetraselmis</taxon>
    </lineage>
</organism>
<accession>A0A061SCH7</accession>
<evidence type="ECO:0000256" key="2">
    <source>
        <dbReference type="SAM" id="Phobius"/>
    </source>
</evidence>
<sequence length="724" mass="81418">KGSAVKQDESSATSGSPEVRRRLTMASEVFRRYRGGHQLPNFRDERSFKLLDRQVNKSGPRGFARHLWEFLKRDLRPRVLPASATHLALARIIILFVGFLEIPASPETVLLELRPQDIRRPHCTGLPAWTGWSTWKSLNMASVAGSELTAMTWAFRLGILGLATNFSIAVAGILFVRYYASQQILGHSTGHTLLWLGPTLIILAASPAGDAFSVDSALRCLLRAFRRRFQRRERITTVLSSEFTQEFSRCCRETSYRYGVPLTLLASFVGAAFLSAGYQKAVTGPVYLFSWAFSDVFLVELRSAWLKLMGRIYVPTLSQARWNPVRLVFHSFLLPILRLDKIPILMHVGSWVVMVWECIHWLMLVASPRVRTLAVAMDIHFHLGVAWLLGIPDFMTLSMAHLAFLPWDHLLGSSPVLGGHPRATKRDVEALESDTPGADIPDESQEKAKQRREASYPSPAEAQRSRDGWRSPWVLFSLAVGVPVVFFQARLFAHPSPSYCHPFDAYPGFGIRGALRVWRNEPRLGDGGVNWGRYSGLTRSRRVAVTYINGTTVEKPILDVLCEVEGHRPCIRNAELYLHNRNHRDKYRAWRQGVLWPFISPKAPIPPDLVTRDALWRLVVLVAASPRALPHRERVAFISVLSNGNARVDLDKSFEDIVFGKLSCEVVARAARHGNASVPVACSHRTSYPAFDIDLTNLCSNPPGVLLPVIDFVREEWRQHGLPA</sequence>
<name>A0A061SCH7_9CHLO</name>
<dbReference type="EMBL" id="GBEZ01004678">
    <property type="protein sequence ID" value="JAC80560.1"/>
    <property type="molecule type" value="Transcribed_RNA"/>
</dbReference>
<gene>
    <name evidence="3" type="ORF">TSPGSL018_9993</name>
</gene>
<evidence type="ECO:0000313" key="3">
    <source>
        <dbReference type="EMBL" id="JAC80560.1"/>
    </source>
</evidence>
<feature type="transmembrane region" description="Helical" evidence="2">
    <location>
        <begin position="344"/>
        <end position="364"/>
    </location>
</feature>
<keyword evidence="2" id="KW-0812">Transmembrane</keyword>
<feature type="compositionally biased region" description="Basic and acidic residues" evidence="1">
    <location>
        <begin position="444"/>
        <end position="454"/>
    </location>
</feature>
<feature type="transmembrane region" description="Helical" evidence="2">
    <location>
        <begin position="258"/>
        <end position="278"/>
    </location>
</feature>